<dbReference type="GO" id="GO:0016779">
    <property type="term" value="F:nucleotidyltransferase activity"/>
    <property type="evidence" value="ECO:0007669"/>
    <property type="project" value="UniProtKB-KW"/>
</dbReference>
<dbReference type="EMBL" id="CP159872">
    <property type="protein sequence ID" value="XCM81302.1"/>
    <property type="molecule type" value="Genomic_DNA"/>
</dbReference>
<feature type="domain" description="THIF-type NAD/FAD binding fold" evidence="1">
    <location>
        <begin position="131"/>
        <end position="209"/>
    </location>
</feature>
<dbReference type="AlphaFoldDB" id="A0AAU8JY45"/>
<organism evidence="2">
    <name type="scientific">Kitasatospora camelliae</name>
    <dbReference type="NCBI Taxonomy" id="3156397"/>
    <lineage>
        <taxon>Bacteria</taxon>
        <taxon>Bacillati</taxon>
        <taxon>Actinomycetota</taxon>
        <taxon>Actinomycetes</taxon>
        <taxon>Kitasatosporales</taxon>
        <taxon>Streptomycetaceae</taxon>
        <taxon>Kitasatospora</taxon>
    </lineage>
</organism>
<keyword evidence="2" id="KW-0548">Nucleotidyltransferase</keyword>
<dbReference type="InterPro" id="IPR000594">
    <property type="entry name" value="ThiF_NAD_FAD-bd"/>
</dbReference>
<reference evidence="2" key="1">
    <citation type="submission" date="2024-06" db="EMBL/GenBank/DDBJ databases">
        <title>The genome sequences of Kitasatospora sp. strain HUAS MG31.</title>
        <authorList>
            <person name="Mo P."/>
        </authorList>
    </citation>
    <scope>NUCLEOTIDE SEQUENCE</scope>
    <source>
        <strain evidence="2">HUAS MG31</strain>
    </source>
</reference>
<gene>
    <name evidence="2" type="ORF">ABWK59_21485</name>
</gene>
<dbReference type="Gene3D" id="3.40.50.720">
    <property type="entry name" value="NAD(P)-binding Rossmann-like Domain"/>
    <property type="match status" value="1"/>
</dbReference>
<proteinExistence type="predicted"/>
<dbReference type="Pfam" id="PF00899">
    <property type="entry name" value="ThiF"/>
    <property type="match status" value="1"/>
</dbReference>
<keyword evidence="2" id="KW-0808">Transferase</keyword>
<dbReference type="InterPro" id="IPR035985">
    <property type="entry name" value="Ubiquitin-activating_enz"/>
</dbReference>
<dbReference type="SUPFAM" id="SSF69572">
    <property type="entry name" value="Activating enzymes of the ubiquitin-like proteins"/>
    <property type="match status" value="1"/>
</dbReference>
<dbReference type="RefSeq" id="WP_354642238.1">
    <property type="nucleotide sequence ID" value="NZ_CP159872.1"/>
</dbReference>
<dbReference type="GO" id="GO:0008641">
    <property type="term" value="F:ubiquitin-like modifier activating enzyme activity"/>
    <property type="evidence" value="ECO:0007669"/>
    <property type="project" value="InterPro"/>
</dbReference>
<sequence length="379" mass="39399">MRPVTRPALKPALARLWRDRRTLQFGAVRRHARVVEDVDKAVSAFLELIDGTRDGPALVAAGLRLGLDPGFCEALLESLAEGELLDDADSAGLALAGYSRPRQELLAPDLASLSLVHPAPGEAAAVLQGRSRSRVEVRGAGRVGAAIGAVLAAGGVGEVEVTDRGRVTARDCSPAGLPPTEVGRLRTTAAREVVQRAAGNTAVERYRRRPPAGTAPPALVVLAPRDGSGSFTGLPTDAQELMRAGVPHLYVGVLEHLGVVGPLVVPGVSSCGSCATLARKDEDEAWPRLLAQLAADGPGRARDPACDSALATAVAGLAALHVGLYLDGVLPPSVDGWCELSAADGMTRRLRLPSHPDCGCQWQSVPRPRPGPVETVRGG</sequence>
<evidence type="ECO:0000259" key="1">
    <source>
        <dbReference type="Pfam" id="PF00899"/>
    </source>
</evidence>
<dbReference type="KEGG" id="kcm:ABWK59_21485"/>
<evidence type="ECO:0000313" key="2">
    <source>
        <dbReference type="EMBL" id="XCM81302.1"/>
    </source>
</evidence>
<protein>
    <submittedName>
        <fullName evidence="2">ThiF family adenylyltransferase</fullName>
    </submittedName>
</protein>
<accession>A0AAU8JY45</accession>
<name>A0AAU8JY45_9ACTN</name>